<name>A0A0S8JH30_UNCT6</name>
<accession>A0A0S8JH30</accession>
<proteinExistence type="predicted"/>
<evidence type="ECO:0000313" key="1">
    <source>
        <dbReference type="EMBL" id="KPL07835.1"/>
    </source>
</evidence>
<reference evidence="1 2" key="1">
    <citation type="journal article" date="2015" name="Microbiome">
        <title>Genomic resolution of linkages in carbon, nitrogen, and sulfur cycling among widespread estuary sediment bacteria.</title>
        <authorList>
            <person name="Baker B.J."/>
            <person name="Lazar C.S."/>
            <person name="Teske A.P."/>
            <person name="Dick G.J."/>
        </authorList>
    </citation>
    <scope>NUCLEOTIDE SEQUENCE [LARGE SCALE GENOMIC DNA]</scope>
    <source>
        <strain evidence="1">SM1_40</strain>
    </source>
</reference>
<dbReference type="AlphaFoldDB" id="A0A0S8JH30"/>
<dbReference type="EMBL" id="LJVA01000119">
    <property type="protein sequence ID" value="KPL07835.1"/>
    <property type="molecule type" value="Genomic_DNA"/>
</dbReference>
<protein>
    <submittedName>
        <fullName evidence="1">Uncharacterized protein</fullName>
    </submittedName>
</protein>
<evidence type="ECO:0000313" key="2">
    <source>
        <dbReference type="Proteomes" id="UP000051035"/>
    </source>
</evidence>
<organism evidence="1 2">
    <name type="scientific">candidate division TA06 bacterium SM1_40</name>
    <dbReference type="NCBI Taxonomy" id="1703773"/>
    <lineage>
        <taxon>Bacteria</taxon>
        <taxon>Bacteria division TA06</taxon>
    </lineage>
</organism>
<comment type="caution">
    <text evidence="1">The sequence shown here is derived from an EMBL/GenBank/DDBJ whole genome shotgun (WGS) entry which is preliminary data.</text>
</comment>
<feature type="non-terminal residue" evidence="1">
    <location>
        <position position="1"/>
    </location>
</feature>
<gene>
    <name evidence="1" type="ORF">AMJ71_08810</name>
</gene>
<dbReference type="Proteomes" id="UP000051035">
    <property type="component" value="Unassembled WGS sequence"/>
</dbReference>
<sequence>DWLGAIPPAEIIFTMLDMPPDVGVANPTATGGHTIGVSFGLGGTTFVEEVVGEFVVFFEG</sequence>